<gene>
    <name evidence="1" type="ORF">U27_05032</name>
</gene>
<reference evidence="1" key="1">
    <citation type="journal article" date="2015" name="PeerJ">
        <title>First genomic representation of candidate bacterial phylum KSB3 points to enhanced environmental sensing as a trigger of wastewater bulking.</title>
        <authorList>
            <person name="Sekiguchi Y."/>
            <person name="Ohashi A."/>
            <person name="Parks D.H."/>
            <person name="Yamauchi T."/>
            <person name="Tyson G.W."/>
            <person name="Hugenholtz P."/>
        </authorList>
    </citation>
    <scope>NUCLEOTIDE SEQUENCE [LARGE SCALE GENOMIC DNA]</scope>
</reference>
<dbReference type="EMBL" id="DF820466">
    <property type="protein sequence ID" value="GAK58059.1"/>
    <property type="molecule type" value="Genomic_DNA"/>
</dbReference>
<protein>
    <submittedName>
        <fullName evidence="1">Uncharacterized protein</fullName>
    </submittedName>
</protein>
<dbReference type="HOGENOM" id="CLU_1096943_0_0_0"/>
<dbReference type="Proteomes" id="UP000030661">
    <property type="component" value="Unassembled WGS sequence"/>
</dbReference>
<proteinExistence type="predicted"/>
<name>A0A081C0F4_VECG1</name>
<accession>A0A081C0F4</accession>
<organism evidence="1">
    <name type="scientific">Vecturithrix granuli</name>
    <dbReference type="NCBI Taxonomy" id="1499967"/>
    <lineage>
        <taxon>Bacteria</taxon>
        <taxon>Candidatus Moduliflexota</taxon>
        <taxon>Candidatus Vecturitrichia</taxon>
        <taxon>Candidatus Vecturitrichales</taxon>
        <taxon>Candidatus Vecturitrichaceae</taxon>
        <taxon>Candidatus Vecturithrix</taxon>
    </lineage>
</organism>
<evidence type="ECO:0000313" key="2">
    <source>
        <dbReference type="Proteomes" id="UP000030661"/>
    </source>
</evidence>
<dbReference type="STRING" id="1499967.U27_05032"/>
<keyword evidence="2" id="KW-1185">Reference proteome</keyword>
<evidence type="ECO:0000313" key="1">
    <source>
        <dbReference type="EMBL" id="GAK58059.1"/>
    </source>
</evidence>
<sequence>MAIDLIAKYCQTCQHYIQVTQECCLLKENRLEVIFAIGPCQPAEMVRQVVKSLLSKRRNERKNLTQDILSTAFELTELLKQQRLTKRFTIYALKSYLTKTIRERLLPRLHCEDCSYLSLTKPAICQRETIISANGEVVNPNYGNKRFPSDHACTGFEALAPSGSAEINSENKILLLLIADALSQRAVHARDQNKAEYERHYLVFSLLVQWCEEEDCSWQEWKQYTASLFHKTVRTIERDLDKMIKFLQESDVI</sequence>
<dbReference type="AlphaFoldDB" id="A0A081C0F4"/>